<dbReference type="OMA" id="MFKKANE"/>
<dbReference type="OrthoDB" id="10263222at2759"/>
<organism evidence="2 3">
    <name type="scientific">Acanthamoeba castellanii (strain ATCC 30010 / Neff)</name>
    <dbReference type="NCBI Taxonomy" id="1257118"/>
    <lineage>
        <taxon>Eukaryota</taxon>
        <taxon>Amoebozoa</taxon>
        <taxon>Discosea</taxon>
        <taxon>Longamoebia</taxon>
        <taxon>Centramoebida</taxon>
        <taxon>Acanthamoebidae</taxon>
        <taxon>Acanthamoeba</taxon>
    </lineage>
</organism>
<proteinExistence type="predicted"/>
<dbReference type="GO" id="GO:0004519">
    <property type="term" value="F:endonuclease activity"/>
    <property type="evidence" value="ECO:0007669"/>
    <property type="project" value="InterPro"/>
</dbReference>
<protein>
    <submittedName>
        <fullName evidence="2">Las1 family protein</fullName>
    </submittedName>
</protein>
<feature type="region of interest" description="Disordered" evidence="1">
    <location>
        <begin position="1"/>
        <end position="30"/>
    </location>
</feature>
<dbReference type="GO" id="GO:0090730">
    <property type="term" value="C:Las1 complex"/>
    <property type="evidence" value="ECO:0007669"/>
    <property type="project" value="InterPro"/>
</dbReference>
<dbReference type="EMBL" id="KB007933">
    <property type="protein sequence ID" value="ELR19442.1"/>
    <property type="molecule type" value="Genomic_DNA"/>
</dbReference>
<accession>L8H2H6</accession>
<evidence type="ECO:0000313" key="3">
    <source>
        <dbReference type="Proteomes" id="UP000011083"/>
    </source>
</evidence>
<dbReference type="GO" id="GO:0000470">
    <property type="term" value="P:maturation of LSU-rRNA"/>
    <property type="evidence" value="ECO:0007669"/>
    <property type="project" value="TreeGrafter"/>
</dbReference>
<dbReference type="PANTHER" id="PTHR15002">
    <property type="entry name" value="RIBOSOMAL BIOGENESIS PROTEIN LAS1L"/>
    <property type="match status" value="1"/>
</dbReference>
<dbReference type="GeneID" id="14920222"/>
<dbReference type="Pfam" id="PF04031">
    <property type="entry name" value="Las1"/>
    <property type="match status" value="1"/>
</dbReference>
<dbReference type="InterPro" id="IPR007174">
    <property type="entry name" value="Las1"/>
</dbReference>
<dbReference type="VEuPathDB" id="AmoebaDB:ACA1_266990"/>
<evidence type="ECO:0000256" key="1">
    <source>
        <dbReference type="SAM" id="MobiDB-lite"/>
    </source>
</evidence>
<sequence>MKRVRENANPTQGGQGQQGGEEPTGEPQKKLKRAEMFGGARVVGWGTWDEWRTVRAWLGSSVPEEQQRGFRRIRAWRARAPLPLAIEATAALLETHAMDTFPPTRTTNELRLLYSMAIVRMVNGLVEVEQKGTFARSVWGIAERLGLPRVLVDLRHTATHSVLPSLPSLRIAAAQALEWLDGNYWQEQEDSLTEMTDRMRSHLTRYVELKGNRTVEVPHAPGSQAIHCVTDMLESTNSNKARELLVPMLVSEFLAPRPMITEIMSLHKRQRSSKLSAEFTRLSNRWNLLLEGCVQKWGHFLGTLLATITNRIVQLSESPELTRKAETEIWLWLKWVEHLLYASSFQNLVYEYEIEVPVVALMQAAARHVSQWTNKLNGLFLSWVADPKMREKMTQLMDLTRPRGSTAEQPGALSLEVFESLLELIKQRGVTAITPVQPAGTTAHGPWARCEGWTPCSVGLSVTNEFPDLQLPPALDVNGAITLVPAERPVMPLVVLPYSAAAAAQRRMTANREEDDDEFKEAATSTTTTEWGGYAQEHEPQEEAEVQADPQVRSGPVTAAALLFSPKELTSL</sequence>
<evidence type="ECO:0000313" key="2">
    <source>
        <dbReference type="EMBL" id="ELR19442.1"/>
    </source>
</evidence>
<keyword evidence="3" id="KW-1185">Reference proteome</keyword>
<dbReference type="STRING" id="1257118.L8H2H6"/>
<dbReference type="Proteomes" id="UP000011083">
    <property type="component" value="Unassembled WGS sequence"/>
</dbReference>
<dbReference type="AlphaFoldDB" id="L8H2H6"/>
<dbReference type="PANTHER" id="PTHR15002:SF0">
    <property type="entry name" value="RIBOSOMAL BIOGENESIS PROTEIN LAS1L"/>
    <property type="match status" value="1"/>
</dbReference>
<reference evidence="2 3" key="1">
    <citation type="journal article" date="2013" name="Genome Biol.">
        <title>Genome of Acanthamoeba castellanii highlights extensive lateral gene transfer and early evolution of tyrosine kinase signaling.</title>
        <authorList>
            <person name="Clarke M."/>
            <person name="Lohan A.J."/>
            <person name="Liu B."/>
            <person name="Lagkouvardos I."/>
            <person name="Roy S."/>
            <person name="Zafar N."/>
            <person name="Bertelli C."/>
            <person name="Schilde C."/>
            <person name="Kianianmomeni A."/>
            <person name="Burglin T.R."/>
            <person name="Frech C."/>
            <person name="Turcotte B."/>
            <person name="Kopec K.O."/>
            <person name="Synnott J.M."/>
            <person name="Choo C."/>
            <person name="Paponov I."/>
            <person name="Finkler A."/>
            <person name="Soon Heng Tan C."/>
            <person name="Hutchins A.P."/>
            <person name="Weinmeier T."/>
            <person name="Rattei T."/>
            <person name="Chu J.S."/>
            <person name="Gimenez G."/>
            <person name="Irimia M."/>
            <person name="Rigden D.J."/>
            <person name="Fitzpatrick D.A."/>
            <person name="Lorenzo-Morales J."/>
            <person name="Bateman A."/>
            <person name="Chiu C.H."/>
            <person name="Tang P."/>
            <person name="Hegemann P."/>
            <person name="Fromm H."/>
            <person name="Raoult D."/>
            <person name="Greub G."/>
            <person name="Miranda-Saavedra D."/>
            <person name="Chen N."/>
            <person name="Nash P."/>
            <person name="Ginger M.L."/>
            <person name="Horn M."/>
            <person name="Schaap P."/>
            <person name="Caler L."/>
            <person name="Loftus B."/>
        </authorList>
    </citation>
    <scope>NUCLEOTIDE SEQUENCE [LARGE SCALE GENOMIC DNA]</scope>
    <source>
        <strain evidence="2 3">Neff</strain>
    </source>
</reference>
<gene>
    <name evidence="2" type="ORF">ACA1_266990</name>
</gene>
<dbReference type="RefSeq" id="XP_004341528.1">
    <property type="nucleotide sequence ID" value="XM_004341480.1"/>
</dbReference>
<dbReference type="GO" id="GO:0000460">
    <property type="term" value="P:maturation of 5.8S rRNA"/>
    <property type="evidence" value="ECO:0007669"/>
    <property type="project" value="TreeGrafter"/>
</dbReference>
<name>L8H2H6_ACACF</name>
<dbReference type="GO" id="GO:0030687">
    <property type="term" value="C:preribosome, large subunit precursor"/>
    <property type="evidence" value="ECO:0007669"/>
    <property type="project" value="TreeGrafter"/>
</dbReference>
<feature type="region of interest" description="Disordered" evidence="1">
    <location>
        <begin position="510"/>
        <end position="553"/>
    </location>
</feature>
<dbReference type="KEGG" id="acan:ACA1_266990"/>